<sequence length="417" mass="44187">MLVALTACSCACTARADGFDLGQQLSTLNGVAYARSITFTGGNALIGDVIGSEPANARDVAALVRIDQPNVFLNARALLDYTGGTARTDGRLNELGARANVTQNVSVTVGKRIESLDVTQAFFPLAFFEKHPSNADIFDRYGDVEGAPIAEVKWVGERSSLQAMVGNNHTSRTDTDIRDTQGASQLLRFATNWAGGSASVLAGGHAGHFGSGGTFSMDVGANSTFYGGGWIERGSTRDSIGYAGAAIPATDPAGGNPIDRRNSGQYMWRTALGMQTTLPGGIDAIAEWQHDEARLDAAQWRNVTASITANSAAIARGQFAAFGPLVATANFLSTEGNLRDYFFVRLGKKVRAGTELSARALYSPQDKGLLTVVQVTSDIDRRFSVDLALSHAFGGGHSEYRVVGFSTEIDAALRVRF</sequence>
<organism evidence="1 2">
    <name type="scientific">Trinickia symbiotica</name>
    <dbReference type="NCBI Taxonomy" id="863227"/>
    <lineage>
        <taxon>Bacteria</taxon>
        <taxon>Pseudomonadati</taxon>
        <taxon>Pseudomonadota</taxon>
        <taxon>Betaproteobacteria</taxon>
        <taxon>Burkholderiales</taxon>
        <taxon>Burkholderiaceae</taxon>
        <taxon>Trinickia</taxon>
    </lineage>
</organism>
<reference evidence="1 2" key="1">
    <citation type="submission" date="2018-01" db="EMBL/GenBank/DDBJ databases">
        <title>Whole genome analyses suggest that Burkholderia sensu lato contains two further novel genera in the rhizoxinica-symbiotica group Mycetohabitans gen. nov., and Trinickia gen. nov.: implications for the evolution of diazotrophy and nodulation in the Burkholderiaceae.</title>
        <authorList>
            <person name="Estrada-de los Santos P."/>
            <person name="Palmer M."/>
            <person name="Chavez-Ramirez B."/>
            <person name="Beukes C."/>
            <person name="Steenkamp E.T."/>
            <person name="Hirsch A.M."/>
            <person name="Manyaka P."/>
            <person name="Maluk M."/>
            <person name="Lafos M."/>
            <person name="Crook M."/>
            <person name="Gross E."/>
            <person name="Simon M.F."/>
            <person name="Bueno dos Reis Junior F."/>
            <person name="Poole P.S."/>
            <person name="Venter S.N."/>
            <person name="James E.K."/>
        </authorList>
    </citation>
    <scope>NUCLEOTIDE SEQUENCE [LARGE SCALE GENOMIC DNA]</scope>
    <source>
        <strain evidence="1 2">JPY 581</strain>
    </source>
</reference>
<comment type="caution">
    <text evidence="1">The sequence shown here is derived from an EMBL/GenBank/DDBJ whole genome shotgun (WGS) entry which is preliminary data.</text>
</comment>
<dbReference type="EMBL" id="PNYC01000001">
    <property type="protein sequence ID" value="PMS38406.1"/>
    <property type="molecule type" value="Genomic_DNA"/>
</dbReference>
<evidence type="ECO:0008006" key="3">
    <source>
        <dbReference type="Google" id="ProtNLM"/>
    </source>
</evidence>
<dbReference type="AlphaFoldDB" id="A0A2N7X9H2"/>
<name>A0A2N7X9H2_9BURK</name>
<dbReference type="STRING" id="863227.GCA_000373005_01137"/>
<gene>
    <name evidence="1" type="ORF">C0Z20_00495</name>
</gene>
<evidence type="ECO:0000313" key="2">
    <source>
        <dbReference type="Proteomes" id="UP000235777"/>
    </source>
</evidence>
<keyword evidence="2" id="KW-1185">Reference proteome</keyword>
<dbReference type="Proteomes" id="UP000235777">
    <property type="component" value="Unassembled WGS sequence"/>
</dbReference>
<evidence type="ECO:0000313" key="1">
    <source>
        <dbReference type="EMBL" id="PMS38406.1"/>
    </source>
</evidence>
<protein>
    <recommendedName>
        <fullName evidence="3">Porin</fullName>
    </recommendedName>
</protein>
<accession>A0A2N7X9H2</accession>
<proteinExistence type="predicted"/>